<keyword evidence="6 12" id="KW-0812">Transmembrane</keyword>
<keyword evidence="11" id="KW-0902">Two-component regulatory system</keyword>
<dbReference type="PROSITE" id="PS50109">
    <property type="entry name" value="HIS_KIN"/>
    <property type="match status" value="1"/>
</dbReference>
<feature type="signal peptide" evidence="13">
    <location>
        <begin position="1"/>
        <end position="32"/>
    </location>
</feature>
<evidence type="ECO:0000256" key="13">
    <source>
        <dbReference type="SAM" id="SignalP"/>
    </source>
</evidence>
<evidence type="ECO:0000256" key="1">
    <source>
        <dbReference type="ARBA" id="ARBA00000085"/>
    </source>
</evidence>
<dbReference type="STRING" id="887062.HGR_10655"/>
<evidence type="ECO:0000259" key="14">
    <source>
        <dbReference type="PROSITE" id="PS50109"/>
    </source>
</evidence>
<dbReference type="Pfam" id="PF02518">
    <property type="entry name" value="HATPase_c"/>
    <property type="match status" value="1"/>
</dbReference>
<evidence type="ECO:0000256" key="5">
    <source>
        <dbReference type="ARBA" id="ARBA00022679"/>
    </source>
</evidence>
<evidence type="ECO:0000256" key="6">
    <source>
        <dbReference type="ARBA" id="ARBA00022692"/>
    </source>
</evidence>
<keyword evidence="9" id="KW-0067">ATP-binding</keyword>
<sequence>MSLRRRLLLYLLICAPVAWLLALAASFLQAHAEVNELYDTELIRFTRQVQLTLIGLNASGGAGTMPDSPVRGQADLDSLAIVVWDRDGQVLLADREGAQLPLRPDGAGFIDLELNQEAWRAYYLQSADGRWLVAAGQSLHERDELVYGLIGSQLLPWLVMLPILLVAMGWAVRQALAPMRALSDELARRGADELQPLPAGDAPAELRPLLEAMNGLFERITATLARERRFTADAAHELRTPLAVLSAQWDRLRGAREDAERDQSLRALRAGIDRMARLVDQLLRLSRLEAAQGLPHSGELDWPEIARQAMSEVLPLAERRDIQLDCLWPEPPQEPPNWQGDPHLLVVLLRNLLDNATRYAPQGSTVSLGFEGDRLRVSNAGPALSDELLARLGERFHRPEGQAESGSGLGVSIARRIAELHGLTLSYGARADGTGVEVVLARA</sequence>
<accession>F3KUJ7</accession>
<dbReference type="Gene3D" id="1.20.5.1040">
    <property type="entry name" value="Sensor protein qsec"/>
    <property type="match status" value="2"/>
</dbReference>
<reference evidence="16 17" key="1">
    <citation type="journal article" date="2011" name="EMBO J.">
        <title>Structural diversity of bacterial flagellar motors.</title>
        <authorList>
            <person name="Chen S."/>
            <person name="Beeby M."/>
            <person name="Murphy G.E."/>
            <person name="Leadbetter J.R."/>
            <person name="Hendrixson D.R."/>
            <person name="Briegel A."/>
            <person name="Li Z."/>
            <person name="Shi J."/>
            <person name="Tocheva E.I."/>
            <person name="Muller A."/>
            <person name="Dobro M.J."/>
            <person name="Jensen G.J."/>
        </authorList>
    </citation>
    <scope>NUCLEOTIDE SEQUENCE [LARGE SCALE GENOMIC DNA]</scope>
    <source>
        <strain evidence="16 17">ATCC 19624</strain>
    </source>
</reference>
<dbReference type="PANTHER" id="PTHR45436">
    <property type="entry name" value="SENSOR HISTIDINE KINASE YKOH"/>
    <property type="match status" value="1"/>
</dbReference>
<feature type="chain" id="PRO_5003298377" description="histidine kinase" evidence="13">
    <location>
        <begin position="33"/>
        <end position="443"/>
    </location>
</feature>
<dbReference type="Gene3D" id="1.10.287.130">
    <property type="match status" value="1"/>
</dbReference>
<feature type="domain" description="Histidine kinase" evidence="14">
    <location>
        <begin position="233"/>
        <end position="443"/>
    </location>
</feature>
<dbReference type="PROSITE" id="PS50885">
    <property type="entry name" value="HAMP"/>
    <property type="match status" value="1"/>
</dbReference>
<evidence type="ECO:0000256" key="8">
    <source>
        <dbReference type="ARBA" id="ARBA00022777"/>
    </source>
</evidence>
<comment type="caution">
    <text evidence="16">The sequence shown here is derived from an EMBL/GenBank/DDBJ whole genome shotgun (WGS) entry which is preliminary data.</text>
</comment>
<comment type="subcellular location">
    <subcellularLocation>
        <location evidence="2">Membrane</location>
        <topology evidence="2">Multi-pass membrane protein</topology>
    </subcellularLocation>
</comment>
<keyword evidence="4" id="KW-0597">Phosphoprotein</keyword>
<evidence type="ECO:0000256" key="4">
    <source>
        <dbReference type="ARBA" id="ARBA00022553"/>
    </source>
</evidence>
<dbReference type="SMART" id="SM00388">
    <property type="entry name" value="HisKA"/>
    <property type="match status" value="1"/>
</dbReference>
<dbReference type="PANTHER" id="PTHR45436:SF14">
    <property type="entry name" value="SENSOR PROTEIN QSEC"/>
    <property type="match status" value="1"/>
</dbReference>
<dbReference type="SMART" id="SM00387">
    <property type="entry name" value="HATPase_c"/>
    <property type="match status" value="1"/>
</dbReference>
<keyword evidence="8" id="KW-0418">Kinase</keyword>
<feature type="domain" description="HAMP" evidence="15">
    <location>
        <begin position="173"/>
        <end position="225"/>
    </location>
</feature>
<evidence type="ECO:0000256" key="7">
    <source>
        <dbReference type="ARBA" id="ARBA00022741"/>
    </source>
</evidence>
<dbReference type="OrthoDB" id="8554694at2"/>
<dbReference type="Pfam" id="PF00512">
    <property type="entry name" value="HisKA"/>
    <property type="match status" value="1"/>
</dbReference>
<dbReference type="AlphaFoldDB" id="F3KUJ7"/>
<dbReference type="FunFam" id="1.10.287.130:FF:000001">
    <property type="entry name" value="Two-component sensor histidine kinase"/>
    <property type="match status" value="1"/>
</dbReference>
<keyword evidence="13" id="KW-0732">Signal</keyword>
<protein>
    <recommendedName>
        <fullName evidence="3">histidine kinase</fullName>
        <ecNumber evidence="3">2.7.13.3</ecNumber>
    </recommendedName>
</protein>
<dbReference type="SUPFAM" id="SSF55874">
    <property type="entry name" value="ATPase domain of HSP90 chaperone/DNA topoisomerase II/histidine kinase"/>
    <property type="match status" value="1"/>
</dbReference>
<evidence type="ECO:0000313" key="16">
    <source>
        <dbReference type="EMBL" id="EGI76574.1"/>
    </source>
</evidence>
<dbReference type="InterPro" id="IPR036097">
    <property type="entry name" value="HisK_dim/P_sf"/>
</dbReference>
<feature type="transmembrane region" description="Helical" evidence="12">
    <location>
        <begin position="154"/>
        <end position="172"/>
    </location>
</feature>
<evidence type="ECO:0000256" key="12">
    <source>
        <dbReference type="SAM" id="Phobius"/>
    </source>
</evidence>
<dbReference type="GO" id="GO:0000155">
    <property type="term" value="F:phosphorelay sensor kinase activity"/>
    <property type="evidence" value="ECO:0007669"/>
    <property type="project" value="InterPro"/>
</dbReference>
<dbReference type="InterPro" id="IPR003594">
    <property type="entry name" value="HATPase_dom"/>
</dbReference>
<evidence type="ECO:0000313" key="17">
    <source>
        <dbReference type="Proteomes" id="UP000016368"/>
    </source>
</evidence>
<keyword evidence="17" id="KW-1185">Reference proteome</keyword>
<keyword evidence="7" id="KW-0547">Nucleotide-binding</keyword>
<dbReference type="GO" id="GO:0005886">
    <property type="term" value="C:plasma membrane"/>
    <property type="evidence" value="ECO:0007669"/>
    <property type="project" value="TreeGrafter"/>
</dbReference>
<dbReference type="InterPro" id="IPR050428">
    <property type="entry name" value="TCS_sensor_his_kinase"/>
</dbReference>
<dbReference type="InterPro" id="IPR036890">
    <property type="entry name" value="HATPase_C_sf"/>
</dbReference>
<gene>
    <name evidence="16" type="ORF">HGR_10655</name>
</gene>
<dbReference type="EC" id="2.7.13.3" evidence="3"/>
<keyword evidence="12" id="KW-0472">Membrane</keyword>
<evidence type="ECO:0000256" key="10">
    <source>
        <dbReference type="ARBA" id="ARBA00022989"/>
    </source>
</evidence>
<comment type="catalytic activity">
    <reaction evidence="1">
        <text>ATP + protein L-histidine = ADP + protein N-phospho-L-histidine.</text>
        <dbReference type="EC" id="2.7.13.3"/>
    </reaction>
</comment>
<keyword evidence="10 12" id="KW-1133">Transmembrane helix</keyword>
<evidence type="ECO:0000256" key="11">
    <source>
        <dbReference type="ARBA" id="ARBA00023012"/>
    </source>
</evidence>
<dbReference type="Proteomes" id="UP000016368">
    <property type="component" value="Unassembled WGS sequence"/>
</dbReference>
<name>F3KUJ7_9BURK</name>
<dbReference type="InterPro" id="IPR005467">
    <property type="entry name" value="His_kinase_dom"/>
</dbReference>
<keyword evidence="5" id="KW-0808">Transferase</keyword>
<dbReference type="Pfam" id="PF08521">
    <property type="entry name" value="2CSK_N"/>
    <property type="match status" value="1"/>
</dbReference>
<evidence type="ECO:0000256" key="2">
    <source>
        <dbReference type="ARBA" id="ARBA00004141"/>
    </source>
</evidence>
<proteinExistence type="predicted"/>
<dbReference type="GO" id="GO:0005524">
    <property type="term" value="F:ATP binding"/>
    <property type="evidence" value="ECO:0007669"/>
    <property type="project" value="UniProtKB-KW"/>
</dbReference>
<dbReference type="RefSeq" id="WP_006298199.1">
    <property type="nucleotide sequence ID" value="NZ_AEGR01000061.1"/>
</dbReference>
<evidence type="ECO:0000256" key="9">
    <source>
        <dbReference type="ARBA" id="ARBA00022840"/>
    </source>
</evidence>
<dbReference type="InterPro" id="IPR003661">
    <property type="entry name" value="HisK_dim/P_dom"/>
</dbReference>
<evidence type="ECO:0000259" key="15">
    <source>
        <dbReference type="PROSITE" id="PS50885"/>
    </source>
</evidence>
<dbReference type="CDD" id="cd00082">
    <property type="entry name" value="HisKA"/>
    <property type="match status" value="1"/>
</dbReference>
<dbReference type="Gene3D" id="3.30.565.10">
    <property type="entry name" value="Histidine kinase-like ATPase, C-terminal domain"/>
    <property type="match status" value="1"/>
</dbReference>
<dbReference type="EMBL" id="AEGR01000061">
    <property type="protein sequence ID" value="EGI76574.1"/>
    <property type="molecule type" value="Genomic_DNA"/>
</dbReference>
<evidence type="ECO:0000256" key="3">
    <source>
        <dbReference type="ARBA" id="ARBA00012438"/>
    </source>
</evidence>
<dbReference type="InterPro" id="IPR003660">
    <property type="entry name" value="HAMP_dom"/>
</dbReference>
<dbReference type="eggNOG" id="COG0642">
    <property type="taxonomic scope" value="Bacteria"/>
</dbReference>
<dbReference type="InterPro" id="IPR013727">
    <property type="entry name" value="2CSK_N"/>
</dbReference>
<organism evidence="16 17">
    <name type="scientific">Hylemonella gracilis ATCC 19624</name>
    <dbReference type="NCBI Taxonomy" id="887062"/>
    <lineage>
        <taxon>Bacteria</taxon>
        <taxon>Pseudomonadati</taxon>
        <taxon>Pseudomonadota</taxon>
        <taxon>Betaproteobacteria</taxon>
        <taxon>Burkholderiales</taxon>
        <taxon>Comamonadaceae</taxon>
        <taxon>Hylemonella</taxon>
    </lineage>
</organism>
<dbReference type="SUPFAM" id="SSF47384">
    <property type="entry name" value="Homodimeric domain of signal transducing histidine kinase"/>
    <property type="match status" value="1"/>
</dbReference>